<evidence type="ECO:0000256" key="3">
    <source>
        <dbReference type="ARBA" id="ARBA00011748"/>
    </source>
</evidence>
<keyword evidence="4" id="KW-1003">Cell membrane</keyword>
<gene>
    <name evidence="17" type="ORF">GDO86_009698</name>
</gene>
<dbReference type="InterPro" id="IPR017979">
    <property type="entry name" value="GPCR_3_CS"/>
</dbReference>
<dbReference type="PROSITE" id="PS00981">
    <property type="entry name" value="G_PROTEIN_RECEP_F3_3"/>
    <property type="match status" value="1"/>
</dbReference>
<dbReference type="EMBL" id="JAACNH010000004">
    <property type="protein sequence ID" value="KAG8444634.1"/>
    <property type="molecule type" value="Genomic_DNA"/>
</dbReference>
<comment type="subunit">
    <text evidence="3">Homodimer; disulfide-linked.</text>
</comment>
<keyword evidence="6" id="KW-0732">Signal</keyword>
<keyword evidence="8" id="KW-0297">G-protein coupled receptor</keyword>
<protein>
    <recommendedName>
        <fullName evidence="14">G-protein coupled receptor family C group 6 member A</fullName>
    </recommendedName>
</protein>
<feature type="non-terminal residue" evidence="17">
    <location>
        <position position="885"/>
    </location>
</feature>
<keyword evidence="12" id="KW-0325">Glycoprotein</keyword>
<evidence type="ECO:0000256" key="13">
    <source>
        <dbReference type="ARBA" id="ARBA00023224"/>
    </source>
</evidence>
<evidence type="ECO:0000256" key="15">
    <source>
        <dbReference type="SAM" id="Phobius"/>
    </source>
</evidence>
<feature type="transmembrane region" description="Helical" evidence="15">
    <location>
        <begin position="626"/>
        <end position="649"/>
    </location>
</feature>
<feature type="transmembrane region" description="Helical" evidence="15">
    <location>
        <begin position="744"/>
        <end position="768"/>
    </location>
</feature>
<dbReference type="PRINTS" id="PR00592">
    <property type="entry name" value="CASENSINGR"/>
</dbReference>
<comment type="similarity">
    <text evidence="2">Belongs to the G-protein coupled receptor 3 family.</text>
</comment>
<dbReference type="Pfam" id="PF07562">
    <property type="entry name" value="NCD3G"/>
    <property type="match status" value="1"/>
</dbReference>
<evidence type="ECO:0000259" key="16">
    <source>
        <dbReference type="PROSITE" id="PS50259"/>
    </source>
</evidence>
<evidence type="ECO:0000256" key="14">
    <source>
        <dbReference type="ARBA" id="ARBA00039774"/>
    </source>
</evidence>
<dbReference type="InterPro" id="IPR000337">
    <property type="entry name" value="GPCR_3"/>
</dbReference>
<evidence type="ECO:0000256" key="6">
    <source>
        <dbReference type="ARBA" id="ARBA00022729"/>
    </source>
</evidence>
<evidence type="ECO:0000256" key="4">
    <source>
        <dbReference type="ARBA" id="ARBA00022475"/>
    </source>
</evidence>
<dbReference type="FunFam" id="3.40.50.2300:FF:000152">
    <property type="entry name" value="G protein-coupled receptor class C group 6 member A"/>
    <property type="match status" value="1"/>
</dbReference>
<dbReference type="GO" id="GO:0005886">
    <property type="term" value="C:plasma membrane"/>
    <property type="evidence" value="ECO:0007669"/>
    <property type="project" value="UniProtKB-SubCell"/>
</dbReference>
<dbReference type="InterPro" id="IPR011500">
    <property type="entry name" value="GPCR_3_9-Cys_dom"/>
</dbReference>
<dbReference type="InterPro" id="IPR028082">
    <property type="entry name" value="Peripla_BP_I"/>
</dbReference>
<comment type="caution">
    <text evidence="17">The sequence shown here is derived from an EMBL/GenBank/DDBJ whole genome shotgun (WGS) entry which is preliminary data.</text>
</comment>
<evidence type="ECO:0000256" key="5">
    <source>
        <dbReference type="ARBA" id="ARBA00022692"/>
    </source>
</evidence>
<keyword evidence="7 15" id="KW-1133">Transmembrane helix</keyword>
<dbReference type="Pfam" id="PF01094">
    <property type="entry name" value="ANF_receptor"/>
    <property type="match status" value="1"/>
</dbReference>
<dbReference type="AlphaFoldDB" id="A0A8T2JME0"/>
<dbReference type="CDD" id="cd06361">
    <property type="entry name" value="PBP1_GPC6A-like"/>
    <property type="match status" value="1"/>
</dbReference>
<dbReference type="PANTHER" id="PTHR24061">
    <property type="entry name" value="CALCIUM-SENSING RECEPTOR-RELATED"/>
    <property type="match status" value="1"/>
</dbReference>
<evidence type="ECO:0000256" key="2">
    <source>
        <dbReference type="ARBA" id="ARBA00007242"/>
    </source>
</evidence>
<feature type="domain" description="G-protein coupled receptors family 3 profile" evidence="16">
    <location>
        <begin position="591"/>
        <end position="846"/>
    </location>
</feature>
<dbReference type="InterPro" id="IPR038550">
    <property type="entry name" value="GPCR_3_9-Cys_sf"/>
</dbReference>
<dbReference type="GO" id="GO:0004930">
    <property type="term" value="F:G protein-coupled receptor activity"/>
    <property type="evidence" value="ECO:0007669"/>
    <property type="project" value="UniProtKB-KW"/>
</dbReference>
<evidence type="ECO:0000256" key="9">
    <source>
        <dbReference type="ARBA" id="ARBA00023136"/>
    </source>
</evidence>
<keyword evidence="11" id="KW-0675">Receptor</keyword>
<evidence type="ECO:0000256" key="11">
    <source>
        <dbReference type="ARBA" id="ARBA00023170"/>
    </source>
</evidence>
<comment type="subcellular location">
    <subcellularLocation>
        <location evidence="1">Cell membrane</location>
        <topology evidence="1">Multi-pass membrane protein</topology>
    </subcellularLocation>
</comment>
<keyword evidence="10" id="KW-1015">Disulfide bond</keyword>
<dbReference type="Gene3D" id="2.10.50.30">
    <property type="entry name" value="GPCR, family 3, nine cysteines domain"/>
    <property type="match status" value="1"/>
</dbReference>
<name>A0A8T2JME0_9PIPI</name>
<dbReference type="InterPro" id="IPR017978">
    <property type="entry name" value="GPCR_3_C"/>
</dbReference>
<proteinExistence type="inferred from homology"/>
<evidence type="ECO:0000256" key="8">
    <source>
        <dbReference type="ARBA" id="ARBA00023040"/>
    </source>
</evidence>
<feature type="transmembrane region" description="Helical" evidence="15">
    <location>
        <begin position="807"/>
        <end position="830"/>
    </location>
</feature>
<feature type="transmembrane region" description="Helical" evidence="15">
    <location>
        <begin position="780"/>
        <end position="801"/>
    </location>
</feature>
<feature type="transmembrane region" description="Helical" evidence="15">
    <location>
        <begin position="661"/>
        <end position="683"/>
    </location>
</feature>
<evidence type="ECO:0000313" key="18">
    <source>
        <dbReference type="Proteomes" id="UP000812440"/>
    </source>
</evidence>
<reference evidence="17" key="1">
    <citation type="thesis" date="2020" institute="ProQuest LLC" country="789 East Eisenhower Parkway, Ann Arbor, MI, USA">
        <title>Comparative Genomics and Chromosome Evolution.</title>
        <authorList>
            <person name="Mudd A.B."/>
        </authorList>
    </citation>
    <scope>NUCLEOTIDE SEQUENCE</scope>
    <source>
        <strain evidence="17">Female2</strain>
        <tissue evidence="17">Blood</tissue>
    </source>
</reference>
<feature type="transmembrane region" description="Helical" evidence="15">
    <location>
        <begin position="590"/>
        <end position="614"/>
    </location>
</feature>
<dbReference type="OrthoDB" id="425344at2759"/>
<dbReference type="SUPFAM" id="SSF53822">
    <property type="entry name" value="Periplasmic binding protein-like I"/>
    <property type="match status" value="1"/>
</dbReference>
<accession>A0A8T2JME0</accession>
<evidence type="ECO:0000313" key="17">
    <source>
        <dbReference type="EMBL" id="KAG8444634.1"/>
    </source>
</evidence>
<dbReference type="InterPro" id="IPR001828">
    <property type="entry name" value="ANF_lig-bd_rcpt"/>
</dbReference>
<keyword evidence="5 15" id="KW-0812">Transmembrane</keyword>
<dbReference type="InterPro" id="IPR000068">
    <property type="entry name" value="GPCR_3_Ca_sens_rcpt-rel"/>
</dbReference>
<dbReference type="PROSITE" id="PS50259">
    <property type="entry name" value="G_PROTEIN_RECEP_F3_4"/>
    <property type="match status" value="1"/>
</dbReference>
<dbReference type="PANTHER" id="PTHR24061:SF5">
    <property type="entry name" value="G-PROTEIN COUPLED RECEPTOR FAMILY C GROUP 6 MEMBER A"/>
    <property type="match status" value="1"/>
</dbReference>
<evidence type="ECO:0000256" key="12">
    <source>
        <dbReference type="ARBA" id="ARBA00023180"/>
    </source>
</evidence>
<dbReference type="FunFam" id="2.10.50.30:FF:000004">
    <property type="entry name" value="Taste receptor type 1 member 3-like protein"/>
    <property type="match status" value="1"/>
</dbReference>
<feature type="transmembrane region" description="Helical" evidence="15">
    <location>
        <begin position="704"/>
        <end position="724"/>
    </location>
</feature>
<dbReference type="PRINTS" id="PR00248">
    <property type="entry name" value="GPCRMGR"/>
</dbReference>
<organism evidence="17 18">
    <name type="scientific">Hymenochirus boettgeri</name>
    <name type="common">Congo dwarf clawed frog</name>
    <dbReference type="NCBI Taxonomy" id="247094"/>
    <lineage>
        <taxon>Eukaryota</taxon>
        <taxon>Metazoa</taxon>
        <taxon>Chordata</taxon>
        <taxon>Craniata</taxon>
        <taxon>Vertebrata</taxon>
        <taxon>Euteleostomi</taxon>
        <taxon>Amphibia</taxon>
        <taxon>Batrachia</taxon>
        <taxon>Anura</taxon>
        <taxon>Pipoidea</taxon>
        <taxon>Pipidae</taxon>
        <taxon>Pipinae</taxon>
        <taxon>Hymenochirus</taxon>
    </lineage>
</organism>
<keyword evidence="9 15" id="KW-0472">Membrane</keyword>
<evidence type="ECO:0000256" key="7">
    <source>
        <dbReference type="ARBA" id="ARBA00022989"/>
    </source>
</evidence>
<dbReference type="Pfam" id="PF00003">
    <property type="entry name" value="7tm_3"/>
    <property type="match status" value="1"/>
</dbReference>
<keyword evidence="13" id="KW-0807">Transducer</keyword>
<evidence type="ECO:0000256" key="1">
    <source>
        <dbReference type="ARBA" id="ARBA00004651"/>
    </source>
</evidence>
<dbReference type="Proteomes" id="UP000812440">
    <property type="component" value="Chromosome 5"/>
</dbReference>
<keyword evidence="18" id="KW-1185">Reference proteome</keyword>
<evidence type="ECO:0000256" key="10">
    <source>
        <dbReference type="ARBA" id="ARBA00023157"/>
    </source>
</evidence>
<sequence>MAVCELAITIGMFFSGIKCCLTPNDLVGAKSHGDIIIGGLFSVHGKMMSLPSGYPNLPAIQRCSGFEMQGFLQMLAMTHAIEMINNSSLIPGIQLGYEIYDTCSEVTLAVSATLRFLSEFNSSEDKLNLKCNYSTYTPKVKAIIGDSYSETSIAAARLLNMQLIPLISHSSSAEILSDKFRFPTFLRTIPNDFHQTRAMAKLIHKSGWNWIGLIVMDDDYGRSALESFGAQSMSINVCIAFKLVIPAHVSESTIQLRINETIKTILNETKVNVIVAFLKPAIVFRLFKRVIELKIQKTWIASDIWSAATTISSIPNIHKVGRVVGFTFKSGDVSSFLNYLKHLKSQHFEMNRLLEQYAWLLYDCPNIKHNELYNCISNYSKETLYHIQRKGNRVLREDFISESIQPGFVYSTHLAVTAIAYAIRNICLTRNCNYPSAFAPWELLQVLKSINFTFGGRNIYFDSRGDANIGYDVLMWMEGIDGTINITTIAEYDSQKDRFLFRNQQKENEFRRLKKIRSKCSNECKPGEVKKTSASWHTCCYECVVCPENHYTNKADMGYCLPCNNKTQWSPVNSSLCYAKKVEYLRWKDGFAIILFIISLLGVFLIIAIALLFAKNFDTPVVKASGGTLCYVILLSIFFSFISAVFFIGKPEDFKCKMRQMVFGISFTVVVACILLKSVKILLAFSFEPRFQRVLKFLHKPFTLVFACTGVQILICTTWLVFWAPHTKENFSLPQIIILECQEGSIVAFSVMLAYIALLAFLCFIFAFKGRKLPENYNEAKFITFSMLIYFIAWITFIPIYSTTFGIYLPAVEMIVILISSYGILACTFFPKCYVILYKQDANTKSAFLKMIYKYSSKSASTLTISQTSCSSIPLEYSSSASDLN</sequence>
<dbReference type="Gene3D" id="3.40.50.2300">
    <property type="match status" value="2"/>
</dbReference>